<feature type="transmembrane region" description="Helical" evidence="6">
    <location>
        <begin position="210"/>
        <end position="231"/>
    </location>
</feature>
<gene>
    <name evidence="7" type="ORF">GCM10009807_27560</name>
</gene>
<evidence type="ECO:0000256" key="3">
    <source>
        <dbReference type="ARBA" id="ARBA00022692"/>
    </source>
</evidence>
<accession>A0ABN2H535</accession>
<evidence type="ECO:0000256" key="2">
    <source>
        <dbReference type="ARBA" id="ARBA00009142"/>
    </source>
</evidence>
<feature type="transmembrane region" description="Helical" evidence="6">
    <location>
        <begin position="53"/>
        <end position="75"/>
    </location>
</feature>
<feature type="transmembrane region" description="Helical" evidence="6">
    <location>
        <begin position="82"/>
        <end position="103"/>
    </location>
</feature>
<dbReference type="Proteomes" id="UP001500596">
    <property type="component" value="Unassembled WGS sequence"/>
</dbReference>
<dbReference type="InterPro" id="IPR002781">
    <property type="entry name" value="TM_pro_TauE-like"/>
</dbReference>
<feature type="transmembrane region" description="Helical" evidence="6">
    <location>
        <begin position="14"/>
        <end position="47"/>
    </location>
</feature>
<keyword evidence="8" id="KW-1185">Reference proteome</keyword>
<protein>
    <recommendedName>
        <fullName evidence="6">Probable membrane transporter protein</fullName>
    </recommendedName>
</protein>
<reference evidence="7 8" key="1">
    <citation type="journal article" date="2019" name="Int. J. Syst. Evol. Microbiol.">
        <title>The Global Catalogue of Microorganisms (GCM) 10K type strain sequencing project: providing services to taxonomists for standard genome sequencing and annotation.</title>
        <authorList>
            <consortium name="The Broad Institute Genomics Platform"/>
            <consortium name="The Broad Institute Genome Sequencing Center for Infectious Disease"/>
            <person name="Wu L."/>
            <person name="Ma J."/>
        </authorList>
    </citation>
    <scope>NUCLEOTIDE SEQUENCE [LARGE SCALE GENOMIC DNA]</scope>
    <source>
        <strain evidence="7 8">JCM 15575</strain>
    </source>
</reference>
<evidence type="ECO:0000256" key="5">
    <source>
        <dbReference type="ARBA" id="ARBA00023136"/>
    </source>
</evidence>
<keyword evidence="3 6" id="KW-0812">Transmembrane</keyword>
<evidence type="ECO:0000256" key="6">
    <source>
        <dbReference type="RuleBase" id="RU363041"/>
    </source>
</evidence>
<feature type="transmembrane region" description="Helical" evidence="6">
    <location>
        <begin position="143"/>
        <end position="176"/>
    </location>
</feature>
<dbReference type="PANTHER" id="PTHR43701">
    <property type="entry name" value="MEMBRANE TRANSPORTER PROTEIN MJ0441-RELATED"/>
    <property type="match status" value="1"/>
</dbReference>
<proteinExistence type="inferred from homology"/>
<dbReference type="EMBL" id="BAAAPK010000001">
    <property type="protein sequence ID" value="GAA1682118.1"/>
    <property type="molecule type" value="Genomic_DNA"/>
</dbReference>
<sequence length="265" mass="26855">MTPSHIARRTPRGIALCIGIGLLAGLLSGLFGVGGGTVVVPLLVLLLGFDQRLAAGTSLAAIVPTAAVGVISYGLNDAVAWIPALLLAVGAVGGAQIGTWLLPKVSQTILRWIFVGFLVIVIVSLFVVIPSRDAQLELMWGNGIALVVLGLATGTVSGLIGVGGGIIVVPALMMVFGTSDLVAKGTSLLMMIPAAISGTIGNLRRGNVDLVAAASVGLAACTTTALGAWLATVVDPFAGNVLFAIFLVFIGAQMAVKAVRARRTR</sequence>
<evidence type="ECO:0000313" key="8">
    <source>
        <dbReference type="Proteomes" id="UP001500596"/>
    </source>
</evidence>
<keyword evidence="6" id="KW-1003">Cell membrane</keyword>
<name>A0ABN2H535_9MICO</name>
<feature type="transmembrane region" description="Helical" evidence="6">
    <location>
        <begin position="109"/>
        <end position="131"/>
    </location>
</feature>
<comment type="subcellular location">
    <subcellularLocation>
        <location evidence="6">Cell membrane</location>
        <topology evidence="6">Multi-pass membrane protein</topology>
    </subcellularLocation>
    <subcellularLocation>
        <location evidence="1">Membrane</location>
        <topology evidence="1">Multi-pass membrane protein</topology>
    </subcellularLocation>
</comment>
<evidence type="ECO:0000313" key="7">
    <source>
        <dbReference type="EMBL" id="GAA1682118.1"/>
    </source>
</evidence>
<dbReference type="Pfam" id="PF01925">
    <property type="entry name" value="TauE"/>
    <property type="match status" value="2"/>
</dbReference>
<organism evidence="7 8">
    <name type="scientific">Microbacterium lacus</name>
    <dbReference type="NCBI Taxonomy" id="415217"/>
    <lineage>
        <taxon>Bacteria</taxon>
        <taxon>Bacillati</taxon>
        <taxon>Actinomycetota</taxon>
        <taxon>Actinomycetes</taxon>
        <taxon>Micrococcales</taxon>
        <taxon>Microbacteriaceae</taxon>
        <taxon>Microbacterium</taxon>
    </lineage>
</organism>
<evidence type="ECO:0000256" key="4">
    <source>
        <dbReference type="ARBA" id="ARBA00022989"/>
    </source>
</evidence>
<comment type="caution">
    <text evidence="7">The sequence shown here is derived from an EMBL/GenBank/DDBJ whole genome shotgun (WGS) entry which is preliminary data.</text>
</comment>
<dbReference type="PANTHER" id="PTHR43701:SF2">
    <property type="entry name" value="MEMBRANE TRANSPORTER PROTEIN YJNA-RELATED"/>
    <property type="match status" value="1"/>
</dbReference>
<evidence type="ECO:0000256" key="1">
    <source>
        <dbReference type="ARBA" id="ARBA00004141"/>
    </source>
</evidence>
<dbReference type="RefSeq" id="WP_344055460.1">
    <property type="nucleotide sequence ID" value="NZ_BAAAPK010000001.1"/>
</dbReference>
<feature type="transmembrane region" description="Helical" evidence="6">
    <location>
        <begin position="237"/>
        <end position="256"/>
    </location>
</feature>
<keyword evidence="4 6" id="KW-1133">Transmembrane helix</keyword>
<keyword evidence="5 6" id="KW-0472">Membrane</keyword>
<comment type="similarity">
    <text evidence="2 6">Belongs to the 4-toluene sulfonate uptake permease (TSUP) (TC 2.A.102) family.</text>
</comment>
<dbReference type="InterPro" id="IPR051598">
    <property type="entry name" value="TSUP/Inactive_protease-like"/>
</dbReference>
<feature type="transmembrane region" description="Helical" evidence="6">
    <location>
        <begin position="182"/>
        <end position="203"/>
    </location>
</feature>